<comment type="caution">
    <text evidence="8">The sequence shown here is derived from an EMBL/GenBank/DDBJ whole genome shotgun (WGS) entry which is preliminary data.</text>
</comment>
<dbReference type="InterPro" id="IPR015867">
    <property type="entry name" value="N-reg_PII/ATP_PRibTrfase_C"/>
</dbReference>
<feature type="transmembrane region" description="Helical" evidence="6">
    <location>
        <begin position="111"/>
        <end position="132"/>
    </location>
</feature>
<dbReference type="Gene3D" id="3.30.70.120">
    <property type="match status" value="1"/>
</dbReference>
<accession>A0ABS2E7H4</accession>
<evidence type="ECO:0000313" key="9">
    <source>
        <dbReference type="Proteomes" id="UP000716906"/>
    </source>
</evidence>
<dbReference type="InterPro" id="IPR019264">
    <property type="entry name" value="DUF2179"/>
</dbReference>
<dbReference type="InterPro" id="IPR003740">
    <property type="entry name" value="YitT"/>
</dbReference>
<evidence type="ECO:0000256" key="6">
    <source>
        <dbReference type="SAM" id="Phobius"/>
    </source>
</evidence>
<name>A0ABS2E7H4_9FIRM</name>
<dbReference type="Proteomes" id="UP000716906">
    <property type="component" value="Unassembled WGS sequence"/>
</dbReference>
<feature type="transmembrane region" description="Helical" evidence="6">
    <location>
        <begin position="176"/>
        <end position="195"/>
    </location>
</feature>
<gene>
    <name evidence="8" type="ORF">H7U36_05370</name>
</gene>
<keyword evidence="9" id="KW-1185">Reference proteome</keyword>
<keyword evidence="5 6" id="KW-0472">Membrane</keyword>
<reference evidence="8 9" key="1">
    <citation type="journal article" date="2021" name="Sci. Rep.">
        <title>The distribution of antibiotic resistance genes in chicken gut microbiota commensals.</title>
        <authorList>
            <person name="Juricova H."/>
            <person name="Matiasovicova J."/>
            <person name="Kubasova T."/>
            <person name="Cejkova D."/>
            <person name="Rychlik I."/>
        </authorList>
    </citation>
    <scope>NUCLEOTIDE SEQUENCE [LARGE SCALE GENOMIC DNA]</scope>
    <source>
        <strain evidence="8 9">An773</strain>
    </source>
</reference>
<dbReference type="Pfam" id="PF10035">
    <property type="entry name" value="DUF2179"/>
    <property type="match status" value="1"/>
</dbReference>
<dbReference type="PANTHER" id="PTHR33545:SF5">
    <property type="entry name" value="UPF0750 MEMBRANE PROTEIN YITT"/>
    <property type="match status" value="1"/>
</dbReference>
<feature type="domain" description="DUF2179" evidence="7">
    <location>
        <begin position="224"/>
        <end position="277"/>
    </location>
</feature>
<sequence>MENDLKKAAGTVGAVLAGNVVLAFTVTAFIVPQGIIMGGATGVGLTIGHYVPLPLSVIVLAVNLALFVLGAGTLGKKFALTTLVSTFAYPAILSVVQRIPAIGALTDNRMLAALYGGALLGIGVGVIVRVGASTGGTDILALVLHKCTHIPVAVLIYGVDFAVLGCQLSFSDTEQVLYGILTLVTETLVLNRVMVMGASQMQLFVISEAYEEIRQKLIGSLDAGVTMVHIENGYGKTQSRGVLCIVPDRKLFQAKELIQGTDPGAFITISKINEVRGRGFTLERRYRKA</sequence>
<dbReference type="InterPro" id="IPR051461">
    <property type="entry name" value="UPF0750_membrane"/>
</dbReference>
<evidence type="ECO:0000256" key="5">
    <source>
        <dbReference type="ARBA" id="ARBA00023136"/>
    </source>
</evidence>
<feature type="transmembrane region" description="Helical" evidence="6">
    <location>
        <begin position="78"/>
        <end position="99"/>
    </location>
</feature>
<organism evidence="8 9">
    <name type="scientific">Faecalicatena fissicatena</name>
    <dbReference type="NCBI Taxonomy" id="290055"/>
    <lineage>
        <taxon>Bacteria</taxon>
        <taxon>Bacillati</taxon>
        <taxon>Bacillota</taxon>
        <taxon>Clostridia</taxon>
        <taxon>Lachnospirales</taxon>
        <taxon>Lachnospiraceae</taxon>
        <taxon>Faecalicatena</taxon>
    </lineage>
</organism>
<dbReference type="RefSeq" id="WP_191428106.1">
    <property type="nucleotide sequence ID" value="NZ_JACLYY010000004.1"/>
</dbReference>
<evidence type="ECO:0000259" key="7">
    <source>
        <dbReference type="Pfam" id="PF10035"/>
    </source>
</evidence>
<dbReference type="Pfam" id="PF02588">
    <property type="entry name" value="YitT_membrane"/>
    <property type="match status" value="1"/>
</dbReference>
<feature type="transmembrane region" description="Helical" evidence="6">
    <location>
        <begin position="51"/>
        <end position="71"/>
    </location>
</feature>
<dbReference type="PANTHER" id="PTHR33545">
    <property type="entry name" value="UPF0750 MEMBRANE PROTEIN YITT-RELATED"/>
    <property type="match status" value="1"/>
</dbReference>
<comment type="subcellular location">
    <subcellularLocation>
        <location evidence="1">Cell membrane</location>
        <topology evidence="1">Multi-pass membrane protein</topology>
    </subcellularLocation>
</comment>
<evidence type="ECO:0000256" key="2">
    <source>
        <dbReference type="ARBA" id="ARBA00022475"/>
    </source>
</evidence>
<dbReference type="EMBL" id="JACLYY010000004">
    <property type="protein sequence ID" value="MBM6737538.1"/>
    <property type="molecule type" value="Genomic_DNA"/>
</dbReference>
<keyword evidence="2" id="KW-1003">Cell membrane</keyword>
<keyword evidence="3 6" id="KW-0812">Transmembrane</keyword>
<keyword evidence="4 6" id="KW-1133">Transmembrane helix</keyword>
<evidence type="ECO:0000313" key="8">
    <source>
        <dbReference type="EMBL" id="MBM6737538.1"/>
    </source>
</evidence>
<evidence type="ECO:0000256" key="1">
    <source>
        <dbReference type="ARBA" id="ARBA00004651"/>
    </source>
</evidence>
<protein>
    <submittedName>
        <fullName evidence="8">YitT family protein</fullName>
    </submittedName>
</protein>
<evidence type="ECO:0000256" key="3">
    <source>
        <dbReference type="ARBA" id="ARBA00022692"/>
    </source>
</evidence>
<dbReference type="CDD" id="cd16380">
    <property type="entry name" value="YitT_C"/>
    <property type="match status" value="1"/>
</dbReference>
<proteinExistence type="predicted"/>
<dbReference type="PIRSF" id="PIRSF006483">
    <property type="entry name" value="Membrane_protein_YitT"/>
    <property type="match status" value="1"/>
</dbReference>
<feature type="transmembrane region" description="Helical" evidence="6">
    <location>
        <begin position="12"/>
        <end position="31"/>
    </location>
</feature>
<evidence type="ECO:0000256" key="4">
    <source>
        <dbReference type="ARBA" id="ARBA00022989"/>
    </source>
</evidence>